<dbReference type="InterPro" id="IPR045214">
    <property type="entry name" value="Surf1/Surf4"/>
</dbReference>
<feature type="transmembrane region" description="Helical" evidence="6">
    <location>
        <begin position="12"/>
        <end position="33"/>
    </location>
</feature>
<dbReference type="Pfam" id="PF02104">
    <property type="entry name" value="SURF1"/>
    <property type="match status" value="1"/>
</dbReference>
<evidence type="ECO:0000256" key="4">
    <source>
        <dbReference type="ARBA" id="ARBA00022989"/>
    </source>
</evidence>
<feature type="compositionally biased region" description="Acidic residues" evidence="7">
    <location>
        <begin position="279"/>
        <end position="296"/>
    </location>
</feature>
<evidence type="ECO:0000313" key="8">
    <source>
        <dbReference type="EMBL" id="MFD1718148.1"/>
    </source>
</evidence>
<keyword evidence="3 6" id="KW-0812">Transmembrane</keyword>
<dbReference type="CDD" id="cd06662">
    <property type="entry name" value="SURF1"/>
    <property type="match status" value="1"/>
</dbReference>
<feature type="transmembrane region" description="Helical" evidence="6">
    <location>
        <begin position="240"/>
        <end position="259"/>
    </location>
</feature>
<evidence type="ECO:0000256" key="1">
    <source>
        <dbReference type="ARBA" id="ARBA00004370"/>
    </source>
</evidence>
<dbReference type="Proteomes" id="UP001597277">
    <property type="component" value="Unassembled WGS sequence"/>
</dbReference>
<feature type="compositionally biased region" description="Basic and acidic residues" evidence="7">
    <location>
        <begin position="264"/>
        <end position="278"/>
    </location>
</feature>
<protein>
    <recommendedName>
        <fullName evidence="6">SURF1-like protein</fullName>
    </recommendedName>
</protein>
<dbReference type="EMBL" id="JBHUEE010000004">
    <property type="protein sequence ID" value="MFD1718148.1"/>
    <property type="molecule type" value="Genomic_DNA"/>
</dbReference>
<comment type="similarity">
    <text evidence="2 6">Belongs to the SURF1 family.</text>
</comment>
<evidence type="ECO:0000256" key="5">
    <source>
        <dbReference type="ARBA" id="ARBA00023136"/>
    </source>
</evidence>
<name>A0ABW4L3X1_9MICO</name>
<evidence type="ECO:0000256" key="6">
    <source>
        <dbReference type="RuleBase" id="RU363076"/>
    </source>
</evidence>
<organism evidence="8 9">
    <name type="scientific">Georgenia deserti</name>
    <dbReference type="NCBI Taxonomy" id="2093781"/>
    <lineage>
        <taxon>Bacteria</taxon>
        <taxon>Bacillati</taxon>
        <taxon>Actinomycetota</taxon>
        <taxon>Actinomycetes</taxon>
        <taxon>Micrococcales</taxon>
        <taxon>Bogoriellaceae</taxon>
        <taxon>Georgenia</taxon>
    </lineage>
</organism>
<keyword evidence="9" id="KW-1185">Reference proteome</keyword>
<accession>A0ABW4L3X1</accession>
<gene>
    <name evidence="8" type="ORF">ACFSE6_09895</name>
</gene>
<proteinExistence type="inferred from homology"/>
<comment type="subcellular location">
    <subcellularLocation>
        <location evidence="6">Cell membrane</location>
        <topology evidence="6">Multi-pass membrane protein</topology>
    </subcellularLocation>
    <subcellularLocation>
        <location evidence="1">Membrane</location>
    </subcellularLocation>
</comment>
<evidence type="ECO:0000313" key="9">
    <source>
        <dbReference type="Proteomes" id="UP001597277"/>
    </source>
</evidence>
<evidence type="ECO:0000256" key="2">
    <source>
        <dbReference type="ARBA" id="ARBA00007165"/>
    </source>
</evidence>
<comment type="caution">
    <text evidence="8">The sequence shown here is derived from an EMBL/GenBank/DDBJ whole genome shotgun (WGS) entry which is preliminary data.</text>
</comment>
<dbReference type="PANTHER" id="PTHR23427:SF2">
    <property type="entry name" value="SURFEIT LOCUS PROTEIN 1"/>
    <property type="match status" value="1"/>
</dbReference>
<sequence length="296" mass="31651">MSERYAFLRSARWLGLAVAVLAFVAACVVLGMWQWDRFDNRLAEARQVADAYDAEPVPLTEVTGEDLRVAAADEWRPARVTGHYVDGGTVLLRNRPVDGSPAVHAVTPFVADTGVGQVVVVVDRGWLPAEEAEETGAVVPQPPTAGVAMTGRLRPAETAVERDRPTGQIYRLAPDEVIEAASEVTDVGALEDLPVLDGYLVAAGPEISPPGAEDTAASEGSAELGTYPRPSSNWGLNLSYAFQWWLFAAGGLVAVVVLARREAADRAGDAPRPRRVTAEEEEDALVDAQLEDAAER</sequence>
<reference evidence="9" key="1">
    <citation type="journal article" date="2019" name="Int. J. Syst. Evol. Microbiol.">
        <title>The Global Catalogue of Microorganisms (GCM) 10K type strain sequencing project: providing services to taxonomists for standard genome sequencing and annotation.</title>
        <authorList>
            <consortium name="The Broad Institute Genomics Platform"/>
            <consortium name="The Broad Institute Genome Sequencing Center for Infectious Disease"/>
            <person name="Wu L."/>
            <person name="Ma J."/>
        </authorList>
    </citation>
    <scope>NUCLEOTIDE SEQUENCE [LARGE SCALE GENOMIC DNA]</scope>
    <source>
        <strain evidence="9">JCM 17130</strain>
    </source>
</reference>
<evidence type="ECO:0000256" key="3">
    <source>
        <dbReference type="ARBA" id="ARBA00022692"/>
    </source>
</evidence>
<dbReference type="RefSeq" id="WP_388005841.1">
    <property type="nucleotide sequence ID" value="NZ_JBHUEE010000004.1"/>
</dbReference>
<keyword evidence="4 6" id="KW-1133">Transmembrane helix</keyword>
<dbReference type="PROSITE" id="PS51257">
    <property type="entry name" value="PROKAR_LIPOPROTEIN"/>
    <property type="match status" value="1"/>
</dbReference>
<dbReference type="InterPro" id="IPR002994">
    <property type="entry name" value="Surf1/Shy1"/>
</dbReference>
<dbReference type="PROSITE" id="PS50895">
    <property type="entry name" value="SURF1"/>
    <property type="match status" value="1"/>
</dbReference>
<dbReference type="PANTHER" id="PTHR23427">
    <property type="entry name" value="SURFEIT LOCUS PROTEIN"/>
    <property type="match status" value="1"/>
</dbReference>
<evidence type="ECO:0000256" key="7">
    <source>
        <dbReference type="SAM" id="MobiDB-lite"/>
    </source>
</evidence>
<feature type="region of interest" description="Disordered" evidence="7">
    <location>
        <begin position="264"/>
        <end position="296"/>
    </location>
</feature>
<keyword evidence="6" id="KW-1003">Cell membrane</keyword>
<keyword evidence="5 6" id="KW-0472">Membrane</keyword>